<evidence type="ECO:0000256" key="2">
    <source>
        <dbReference type="ARBA" id="ARBA00004496"/>
    </source>
</evidence>
<evidence type="ECO:0000313" key="11">
    <source>
        <dbReference type="Proteomes" id="UP000469559"/>
    </source>
</evidence>
<dbReference type="FunFam" id="1.10.10.140:FF:000003">
    <property type="entry name" value="Cytochrome c oxidase assembly factor 6"/>
    <property type="match status" value="1"/>
</dbReference>
<dbReference type="GO" id="GO:0005758">
    <property type="term" value="C:mitochondrial intermembrane space"/>
    <property type="evidence" value="ECO:0007669"/>
    <property type="project" value="UniProtKB-SubCell"/>
</dbReference>
<dbReference type="Gene3D" id="1.10.10.140">
    <property type="entry name" value="Cytochrome c oxidase, subunit VIb"/>
    <property type="match status" value="1"/>
</dbReference>
<feature type="region of interest" description="Disordered" evidence="9">
    <location>
        <begin position="1"/>
        <end position="30"/>
    </location>
</feature>
<evidence type="ECO:0000256" key="1">
    <source>
        <dbReference type="ARBA" id="ARBA00004123"/>
    </source>
</evidence>
<dbReference type="EMBL" id="QGMF01001186">
    <property type="protein sequence ID" value="TVY12953.1"/>
    <property type="molecule type" value="Genomic_DNA"/>
</dbReference>
<evidence type="ECO:0000256" key="4">
    <source>
        <dbReference type="ARBA" id="ARBA00006425"/>
    </source>
</evidence>
<evidence type="ECO:0000313" key="10">
    <source>
        <dbReference type="EMBL" id="TVY12953.1"/>
    </source>
</evidence>
<sequence length="121" mass="13251">MGFFSSTATSSPPPPKISSDGAPIAPDRTQRAKCWEGRDAYFRCLDKNGIIDSIGQKDKAEKECAGEARGFEGNCASSWVTYFKKRRVMEHQKAQTLEKLRTEGAQEMPGQVARGGPGQKP</sequence>
<dbReference type="Proteomes" id="UP000469559">
    <property type="component" value="Unassembled WGS sequence"/>
</dbReference>
<dbReference type="SUPFAM" id="SSF47694">
    <property type="entry name" value="Cytochrome c oxidase subunit h"/>
    <property type="match status" value="1"/>
</dbReference>
<dbReference type="InterPro" id="IPR048281">
    <property type="entry name" value="COA6_fun"/>
</dbReference>
<dbReference type="InterPro" id="IPR048280">
    <property type="entry name" value="COX6B-like"/>
</dbReference>
<keyword evidence="11" id="KW-1185">Reference proteome</keyword>
<dbReference type="Pfam" id="PF02297">
    <property type="entry name" value="COX6B"/>
    <property type="match status" value="1"/>
</dbReference>
<gene>
    <name evidence="10" type="primary">new16</name>
    <name evidence="10" type="ORF">LARI1_G008981</name>
</gene>
<dbReference type="InterPro" id="IPR036549">
    <property type="entry name" value="CX6/COA6-like_sf"/>
</dbReference>
<dbReference type="PROSITE" id="PS51808">
    <property type="entry name" value="CHCH"/>
    <property type="match status" value="1"/>
</dbReference>
<evidence type="ECO:0000256" key="6">
    <source>
        <dbReference type="ARBA" id="ARBA00023128"/>
    </source>
</evidence>
<comment type="caution">
    <text evidence="10">The sequence shown here is derived from an EMBL/GenBank/DDBJ whole genome shotgun (WGS) entry which is preliminary data.</text>
</comment>
<accession>A0A8T9B399</accession>
<keyword evidence="5" id="KW-0963">Cytoplasm</keyword>
<dbReference type="GO" id="GO:0005634">
    <property type="term" value="C:nucleus"/>
    <property type="evidence" value="ECO:0007669"/>
    <property type="project" value="UniProtKB-SubCell"/>
</dbReference>
<evidence type="ECO:0000256" key="7">
    <source>
        <dbReference type="ARBA" id="ARBA00023157"/>
    </source>
</evidence>
<dbReference type="GO" id="GO:0033617">
    <property type="term" value="P:mitochondrial respiratory chain complex IV assembly"/>
    <property type="evidence" value="ECO:0007669"/>
    <property type="project" value="TreeGrafter"/>
</dbReference>
<dbReference type="AlphaFoldDB" id="A0A8T9B399"/>
<dbReference type="OrthoDB" id="5545577at2759"/>
<feature type="region of interest" description="Disordered" evidence="9">
    <location>
        <begin position="100"/>
        <end position="121"/>
    </location>
</feature>
<reference evidence="10 11" key="1">
    <citation type="submission" date="2018-05" db="EMBL/GenBank/DDBJ databases">
        <title>Whole genome sequencing for identification of molecular markers to develop diagnostic detection tools for the regulated plant pathogen Lachnellula willkommii.</title>
        <authorList>
            <person name="Giroux E."/>
            <person name="Bilodeau G."/>
        </authorList>
    </citation>
    <scope>NUCLEOTIDE SEQUENCE [LARGE SCALE GENOMIC DNA]</scope>
    <source>
        <strain evidence="10 11">CBS 203.66</strain>
    </source>
</reference>
<keyword evidence="7" id="KW-1015">Disulfide bond</keyword>
<comment type="subcellular location">
    <subcellularLocation>
        <location evidence="2">Cytoplasm</location>
    </subcellularLocation>
    <subcellularLocation>
        <location evidence="3">Mitochondrion intermembrane space</location>
    </subcellularLocation>
    <subcellularLocation>
        <location evidence="1">Nucleus</location>
    </subcellularLocation>
</comment>
<evidence type="ECO:0000256" key="5">
    <source>
        <dbReference type="ARBA" id="ARBA00022490"/>
    </source>
</evidence>
<keyword evidence="6" id="KW-0496">Mitochondrion</keyword>
<comment type="similarity">
    <text evidence="4">Belongs to the cytochrome c oxidase subunit 6B family.</text>
</comment>
<evidence type="ECO:0000256" key="8">
    <source>
        <dbReference type="ARBA" id="ARBA00023242"/>
    </source>
</evidence>
<keyword evidence="8" id="KW-0539">Nucleus</keyword>
<dbReference type="PANTHER" id="PTHR47677:SF1">
    <property type="entry name" value="CYTOCHROME C OXIDASE ASSEMBLY FACTOR 6"/>
    <property type="match status" value="1"/>
</dbReference>
<name>A0A8T9B399_9HELO</name>
<organism evidence="10 11">
    <name type="scientific">Lachnellula arida</name>
    <dbReference type="NCBI Taxonomy" id="1316785"/>
    <lineage>
        <taxon>Eukaryota</taxon>
        <taxon>Fungi</taxon>
        <taxon>Dikarya</taxon>
        <taxon>Ascomycota</taxon>
        <taxon>Pezizomycotina</taxon>
        <taxon>Leotiomycetes</taxon>
        <taxon>Helotiales</taxon>
        <taxon>Lachnaceae</taxon>
        <taxon>Lachnellula</taxon>
    </lineage>
</organism>
<evidence type="ECO:0000256" key="9">
    <source>
        <dbReference type="SAM" id="MobiDB-lite"/>
    </source>
</evidence>
<proteinExistence type="inferred from homology"/>
<dbReference type="PANTHER" id="PTHR47677">
    <property type="entry name" value="CYTOCHROME C OXIDASE ASSEMBLY FACTOR 6"/>
    <property type="match status" value="1"/>
</dbReference>
<feature type="compositionally biased region" description="Low complexity" evidence="9">
    <location>
        <begin position="1"/>
        <end position="10"/>
    </location>
</feature>
<protein>
    <submittedName>
        <fullName evidence="10">Cytochrome c oxidase subunit 6B-like protein new16</fullName>
    </submittedName>
</protein>
<evidence type="ECO:0000256" key="3">
    <source>
        <dbReference type="ARBA" id="ARBA00004569"/>
    </source>
</evidence>